<dbReference type="Gene3D" id="3.90.220.20">
    <property type="entry name" value="DNA methylase specificity domains"/>
    <property type="match status" value="2"/>
</dbReference>
<dbReference type="InterPro" id="IPR052021">
    <property type="entry name" value="Type-I_RS_S_subunit"/>
</dbReference>
<accession>A0ABS7BYK5</accession>
<evidence type="ECO:0000256" key="3">
    <source>
        <dbReference type="ARBA" id="ARBA00023125"/>
    </source>
</evidence>
<dbReference type="PANTHER" id="PTHR30408:SF12">
    <property type="entry name" value="TYPE I RESTRICTION ENZYME MJAVIII SPECIFICITY SUBUNIT"/>
    <property type="match status" value="1"/>
</dbReference>
<keyword evidence="6" id="KW-0540">Nuclease</keyword>
<comment type="similarity">
    <text evidence="1">Belongs to the type-I restriction system S methylase family.</text>
</comment>
<sequence length="411" mass="46953">MTENKQKLVPAIRFNGFTDTWEQRELGEVVQIKDSARVPNELWAKSGVRYLRSSDLENSGRDGALFISIGAYEDYKSKTGAPERGDVLFNSGGKIGLSLLKTDDTPVYVQGGAILYARTSQSKDVEGGYLNVYFSTHRMTKYIDISSAGGTIKHFTLKPANAAPFIFPNVIEQRKISEFFTELDHLITLHQRKLDGLVTLKDGFLQQMFPAANEVMPRVRFAGFTGNWEERRLEEMLTERNEQFEESEDYPLMSFVGNVGVVPKGEQYDRSFLVKGDGKKYKKTELNDFIYSSNNLETGSIGFNRTGKAVISPVYSIFYSSNDSESLFVGLLSKRKDFINKMIHYRQGVMYGQWRIHERDFLKIIVLAPTISEQNRIIDFFKNFDEQIAAQTAKLEQLRQLKAAYLQRMFI</sequence>
<keyword evidence="4" id="KW-0175">Coiled coil</keyword>
<proteinExistence type="inferred from homology"/>
<dbReference type="RefSeq" id="WP_210042557.1">
    <property type="nucleotide sequence ID" value="NZ_JBHLVU010000023.1"/>
</dbReference>
<feature type="domain" description="Type I restriction modification DNA specificity" evidence="5">
    <location>
        <begin position="19"/>
        <end position="195"/>
    </location>
</feature>
<dbReference type="Proteomes" id="UP001519887">
    <property type="component" value="Unassembled WGS sequence"/>
</dbReference>
<keyword evidence="2" id="KW-0680">Restriction system</keyword>
<name>A0ABS7BYK5_9BACL</name>
<keyword evidence="6" id="KW-0378">Hydrolase</keyword>
<organism evidence="6 7">
    <name type="scientific">Paenibacillus sepulcri</name>
    <dbReference type="NCBI Taxonomy" id="359917"/>
    <lineage>
        <taxon>Bacteria</taxon>
        <taxon>Bacillati</taxon>
        <taxon>Bacillota</taxon>
        <taxon>Bacilli</taxon>
        <taxon>Bacillales</taxon>
        <taxon>Paenibacillaceae</taxon>
        <taxon>Paenibacillus</taxon>
    </lineage>
</organism>
<dbReference type="Pfam" id="PF01420">
    <property type="entry name" value="Methylase_S"/>
    <property type="match status" value="2"/>
</dbReference>
<dbReference type="InterPro" id="IPR044946">
    <property type="entry name" value="Restrct_endonuc_typeI_TRD_sf"/>
</dbReference>
<dbReference type="Gene3D" id="1.10.287.1120">
    <property type="entry name" value="Bipartite methylase S protein"/>
    <property type="match status" value="1"/>
</dbReference>
<gene>
    <name evidence="6" type="ORF">K0U00_05905</name>
</gene>
<dbReference type="GO" id="GO:0004519">
    <property type="term" value="F:endonuclease activity"/>
    <property type="evidence" value="ECO:0007669"/>
    <property type="project" value="UniProtKB-KW"/>
</dbReference>
<dbReference type="PANTHER" id="PTHR30408">
    <property type="entry name" value="TYPE-1 RESTRICTION ENZYME ECOKI SPECIFICITY PROTEIN"/>
    <property type="match status" value="1"/>
</dbReference>
<dbReference type="SUPFAM" id="SSF116734">
    <property type="entry name" value="DNA methylase specificity domain"/>
    <property type="match status" value="2"/>
</dbReference>
<keyword evidence="3" id="KW-0238">DNA-binding</keyword>
<protein>
    <submittedName>
        <fullName evidence="6">Restriction endonuclease subunit S</fullName>
    </submittedName>
</protein>
<evidence type="ECO:0000256" key="2">
    <source>
        <dbReference type="ARBA" id="ARBA00022747"/>
    </source>
</evidence>
<evidence type="ECO:0000256" key="1">
    <source>
        <dbReference type="ARBA" id="ARBA00010923"/>
    </source>
</evidence>
<evidence type="ECO:0000313" key="6">
    <source>
        <dbReference type="EMBL" id="MBW7453571.1"/>
    </source>
</evidence>
<feature type="coiled-coil region" evidence="4">
    <location>
        <begin position="381"/>
        <end position="408"/>
    </location>
</feature>
<evidence type="ECO:0000259" key="5">
    <source>
        <dbReference type="Pfam" id="PF01420"/>
    </source>
</evidence>
<feature type="domain" description="Type I restriction modification DNA specificity" evidence="5">
    <location>
        <begin position="227"/>
        <end position="399"/>
    </location>
</feature>
<evidence type="ECO:0000313" key="7">
    <source>
        <dbReference type="Proteomes" id="UP001519887"/>
    </source>
</evidence>
<keyword evidence="7" id="KW-1185">Reference proteome</keyword>
<dbReference type="EMBL" id="JAHZIK010000090">
    <property type="protein sequence ID" value="MBW7453571.1"/>
    <property type="molecule type" value="Genomic_DNA"/>
</dbReference>
<reference evidence="6 7" key="1">
    <citation type="submission" date="2021-07" db="EMBL/GenBank/DDBJ databases">
        <title>Paenibacillus radiodurans sp. nov., isolated from the southeastern edge of Tengger Desert.</title>
        <authorList>
            <person name="Zhang G."/>
        </authorList>
    </citation>
    <scope>NUCLEOTIDE SEQUENCE [LARGE SCALE GENOMIC DNA]</scope>
    <source>
        <strain evidence="6 7">CCM 7311</strain>
    </source>
</reference>
<evidence type="ECO:0000256" key="4">
    <source>
        <dbReference type="SAM" id="Coils"/>
    </source>
</evidence>
<comment type="caution">
    <text evidence="6">The sequence shown here is derived from an EMBL/GenBank/DDBJ whole genome shotgun (WGS) entry which is preliminary data.</text>
</comment>
<dbReference type="InterPro" id="IPR000055">
    <property type="entry name" value="Restrct_endonuc_typeI_TRD"/>
</dbReference>
<keyword evidence="6" id="KW-0255">Endonuclease</keyword>